<dbReference type="AlphaFoldDB" id="A0A814VWG5"/>
<evidence type="ECO:0000313" key="4">
    <source>
        <dbReference type="Proteomes" id="UP000663870"/>
    </source>
</evidence>
<evidence type="ECO:0000313" key="1">
    <source>
        <dbReference type="EMBL" id="CAF1192873.1"/>
    </source>
</evidence>
<proteinExistence type="predicted"/>
<sequence>NEFKKVHNKVLDRYIKSSDKLGARATTDDEDLNKKTNIYKMQLKLICVLFEYLNNSSGCEKVSLDTIKIVDNEGDPVVIKGGDAENDKKVYLCPTCYNDMTAQVQAQKQKLEIEQKEPLYFWVDDVSIQLNPPISYPFLITRFDGTCYYGVALTFFKQFNNDDGTCSKSSSATAIISLNRLIEKL</sequence>
<reference evidence="1" key="1">
    <citation type="submission" date="2021-02" db="EMBL/GenBank/DDBJ databases">
        <authorList>
            <person name="Nowell W R."/>
        </authorList>
    </citation>
    <scope>NUCLEOTIDE SEQUENCE</scope>
</reference>
<dbReference type="EMBL" id="CAJNOL010002095">
    <property type="protein sequence ID" value="CAF1461143.1"/>
    <property type="molecule type" value="Genomic_DNA"/>
</dbReference>
<comment type="caution">
    <text evidence="1">The sequence shown here is derived from an EMBL/GenBank/DDBJ whole genome shotgun (WGS) entry which is preliminary data.</text>
</comment>
<gene>
    <name evidence="2" type="ORF">JXQ802_LOCUS38176</name>
    <name evidence="1" type="ORF">PYM288_LOCUS24442</name>
</gene>
<protein>
    <submittedName>
        <fullName evidence="1">Uncharacterized protein</fullName>
    </submittedName>
</protein>
<dbReference type="Proteomes" id="UP000663854">
    <property type="component" value="Unassembled WGS sequence"/>
</dbReference>
<name>A0A814VWG5_9BILA</name>
<dbReference type="Proteomes" id="UP000663870">
    <property type="component" value="Unassembled WGS sequence"/>
</dbReference>
<dbReference type="EMBL" id="CAJNOH010001231">
    <property type="protein sequence ID" value="CAF1192873.1"/>
    <property type="molecule type" value="Genomic_DNA"/>
</dbReference>
<organism evidence="1 3">
    <name type="scientific">Rotaria sordida</name>
    <dbReference type="NCBI Taxonomy" id="392033"/>
    <lineage>
        <taxon>Eukaryota</taxon>
        <taxon>Metazoa</taxon>
        <taxon>Spiralia</taxon>
        <taxon>Gnathifera</taxon>
        <taxon>Rotifera</taxon>
        <taxon>Eurotatoria</taxon>
        <taxon>Bdelloidea</taxon>
        <taxon>Philodinida</taxon>
        <taxon>Philodinidae</taxon>
        <taxon>Rotaria</taxon>
    </lineage>
</organism>
<keyword evidence="4" id="KW-1185">Reference proteome</keyword>
<accession>A0A814VWG5</accession>
<evidence type="ECO:0000313" key="3">
    <source>
        <dbReference type="Proteomes" id="UP000663854"/>
    </source>
</evidence>
<evidence type="ECO:0000313" key="2">
    <source>
        <dbReference type="EMBL" id="CAF1461143.1"/>
    </source>
</evidence>
<feature type="non-terminal residue" evidence="1">
    <location>
        <position position="1"/>
    </location>
</feature>